<evidence type="ECO:0000256" key="9">
    <source>
        <dbReference type="ARBA" id="ARBA00022842"/>
    </source>
</evidence>
<keyword evidence="10 11" id="KW-0784">Thiamine biosynthesis</keyword>
<evidence type="ECO:0000256" key="3">
    <source>
        <dbReference type="ARBA" id="ARBA00004868"/>
    </source>
</evidence>
<dbReference type="Gene3D" id="3.40.1190.20">
    <property type="match status" value="1"/>
</dbReference>
<dbReference type="EC" id="2.7.1.50" evidence="11"/>
<dbReference type="AlphaFoldDB" id="A0A511ZB05"/>
<gene>
    <name evidence="11 12" type="primary">thiM</name>
    <name evidence="12" type="ORF">SLU01_29300</name>
</gene>
<comment type="pathway">
    <text evidence="3 11">Cofactor biosynthesis; thiamine diphosphate biosynthesis; 4-methyl-5-(2-phosphoethyl)-thiazole from 5-(2-hydroxyethyl)-4-methylthiazole: step 1/1.</text>
</comment>
<dbReference type="NCBIfam" id="NF006830">
    <property type="entry name" value="PRK09355.1"/>
    <property type="match status" value="1"/>
</dbReference>
<comment type="similarity">
    <text evidence="11">Belongs to the Thz kinase family.</text>
</comment>
<dbReference type="Proteomes" id="UP000321901">
    <property type="component" value="Unassembled WGS sequence"/>
</dbReference>
<evidence type="ECO:0000256" key="5">
    <source>
        <dbReference type="ARBA" id="ARBA00022723"/>
    </source>
</evidence>
<evidence type="ECO:0000256" key="11">
    <source>
        <dbReference type="HAMAP-Rule" id="MF_00228"/>
    </source>
</evidence>
<dbReference type="UniPathway" id="UPA00060">
    <property type="reaction ID" value="UER00139"/>
</dbReference>
<evidence type="ECO:0000256" key="7">
    <source>
        <dbReference type="ARBA" id="ARBA00022777"/>
    </source>
</evidence>
<comment type="caution">
    <text evidence="12">The sequence shown here is derived from an EMBL/GenBank/DDBJ whole genome shotgun (WGS) entry which is preliminary data.</text>
</comment>
<dbReference type="PRINTS" id="PR01099">
    <property type="entry name" value="HYETHTZKNASE"/>
</dbReference>
<dbReference type="InterPro" id="IPR000417">
    <property type="entry name" value="Hyethyz_kinase"/>
</dbReference>
<reference evidence="12 13" key="1">
    <citation type="submission" date="2019-07" db="EMBL/GenBank/DDBJ databases">
        <title>Whole genome shotgun sequence of Sporosarcina luteola NBRC 105378.</title>
        <authorList>
            <person name="Hosoyama A."/>
            <person name="Uohara A."/>
            <person name="Ohji S."/>
            <person name="Ichikawa N."/>
        </authorList>
    </citation>
    <scope>NUCLEOTIDE SEQUENCE [LARGE SCALE GENOMIC DNA]</scope>
    <source>
        <strain evidence="12 13">NBRC 105378</strain>
    </source>
</reference>
<comment type="cofactor">
    <cofactor evidence="2 11">
        <name>Mg(2+)</name>
        <dbReference type="ChEBI" id="CHEBI:18420"/>
    </cofactor>
</comment>
<keyword evidence="9 11" id="KW-0460">Magnesium</keyword>
<evidence type="ECO:0000256" key="10">
    <source>
        <dbReference type="ARBA" id="ARBA00022977"/>
    </source>
</evidence>
<dbReference type="RefSeq" id="WP_147059627.1">
    <property type="nucleotide sequence ID" value="NZ_BJYL01000041.1"/>
</dbReference>
<dbReference type="SUPFAM" id="SSF53613">
    <property type="entry name" value="Ribokinase-like"/>
    <property type="match status" value="1"/>
</dbReference>
<evidence type="ECO:0000256" key="1">
    <source>
        <dbReference type="ARBA" id="ARBA00001771"/>
    </source>
</evidence>
<organism evidence="12 13">
    <name type="scientific">Sporosarcina luteola</name>
    <dbReference type="NCBI Taxonomy" id="582850"/>
    <lineage>
        <taxon>Bacteria</taxon>
        <taxon>Bacillati</taxon>
        <taxon>Bacillota</taxon>
        <taxon>Bacilli</taxon>
        <taxon>Bacillales</taxon>
        <taxon>Caryophanaceae</taxon>
        <taxon>Sporosarcina</taxon>
    </lineage>
</organism>
<dbReference type="PANTHER" id="PTHR20858:SF17">
    <property type="entry name" value="HYDROXYMETHYLPYRIMIDINE_PHOSPHOMETHYLPYRIMIDINE KINASE THI20-RELATED"/>
    <property type="match status" value="1"/>
</dbReference>
<evidence type="ECO:0000256" key="8">
    <source>
        <dbReference type="ARBA" id="ARBA00022840"/>
    </source>
</evidence>
<dbReference type="GO" id="GO:0000287">
    <property type="term" value="F:magnesium ion binding"/>
    <property type="evidence" value="ECO:0007669"/>
    <property type="project" value="UniProtKB-UniRule"/>
</dbReference>
<dbReference type="Pfam" id="PF02110">
    <property type="entry name" value="HK"/>
    <property type="match status" value="1"/>
</dbReference>
<dbReference type="InterPro" id="IPR029056">
    <property type="entry name" value="Ribokinase-like"/>
</dbReference>
<feature type="binding site" evidence="11">
    <location>
        <position position="165"/>
    </location>
    <ligand>
        <name>ATP</name>
        <dbReference type="ChEBI" id="CHEBI:30616"/>
    </ligand>
</feature>
<dbReference type="GO" id="GO:0008902">
    <property type="term" value="F:hydroxymethylpyrimidine kinase activity"/>
    <property type="evidence" value="ECO:0007669"/>
    <property type="project" value="TreeGrafter"/>
</dbReference>
<accession>A0A511ZB05</accession>
<dbReference type="CDD" id="cd01170">
    <property type="entry name" value="THZ_kinase"/>
    <property type="match status" value="1"/>
</dbReference>
<keyword evidence="6 11" id="KW-0547">Nucleotide-binding</keyword>
<evidence type="ECO:0000256" key="2">
    <source>
        <dbReference type="ARBA" id="ARBA00001946"/>
    </source>
</evidence>
<name>A0A511ZB05_9BACL</name>
<proteinExistence type="inferred from homology"/>
<dbReference type="NCBIfam" id="TIGR00694">
    <property type="entry name" value="thiM"/>
    <property type="match status" value="1"/>
</dbReference>
<dbReference type="PANTHER" id="PTHR20858">
    <property type="entry name" value="PHOSPHOMETHYLPYRIMIDINE KINASE"/>
    <property type="match status" value="1"/>
</dbReference>
<dbReference type="GO" id="GO:0005524">
    <property type="term" value="F:ATP binding"/>
    <property type="evidence" value="ECO:0007669"/>
    <property type="project" value="UniProtKB-UniRule"/>
</dbReference>
<keyword evidence="7 11" id="KW-0418">Kinase</keyword>
<dbReference type="GO" id="GO:0009228">
    <property type="term" value="P:thiamine biosynthetic process"/>
    <property type="evidence" value="ECO:0007669"/>
    <property type="project" value="UniProtKB-KW"/>
</dbReference>
<dbReference type="GO" id="GO:0008972">
    <property type="term" value="F:phosphomethylpyrimidine kinase activity"/>
    <property type="evidence" value="ECO:0007669"/>
    <property type="project" value="TreeGrafter"/>
</dbReference>
<keyword evidence="13" id="KW-1185">Reference proteome</keyword>
<dbReference type="GO" id="GO:0009229">
    <property type="term" value="P:thiamine diphosphate biosynthetic process"/>
    <property type="evidence" value="ECO:0007669"/>
    <property type="project" value="UniProtKB-UniRule"/>
</dbReference>
<dbReference type="HAMAP" id="MF_00228">
    <property type="entry name" value="Thz_kinase"/>
    <property type="match status" value="1"/>
</dbReference>
<dbReference type="GO" id="GO:0004417">
    <property type="term" value="F:hydroxyethylthiazole kinase activity"/>
    <property type="evidence" value="ECO:0007669"/>
    <property type="project" value="UniProtKB-UniRule"/>
</dbReference>
<evidence type="ECO:0000256" key="4">
    <source>
        <dbReference type="ARBA" id="ARBA00022679"/>
    </source>
</evidence>
<dbReference type="EMBL" id="BJYL01000041">
    <property type="protein sequence ID" value="GEN84618.1"/>
    <property type="molecule type" value="Genomic_DNA"/>
</dbReference>
<keyword evidence="5 11" id="KW-0479">Metal-binding</keyword>
<dbReference type="GO" id="GO:0005829">
    <property type="term" value="C:cytosol"/>
    <property type="evidence" value="ECO:0007669"/>
    <property type="project" value="TreeGrafter"/>
</dbReference>
<evidence type="ECO:0000313" key="13">
    <source>
        <dbReference type="Proteomes" id="UP000321901"/>
    </source>
</evidence>
<comment type="function">
    <text evidence="11">Catalyzes the phosphorylation of the hydroxyl group of 4-methyl-5-beta-hydroxyethylthiazole (THZ).</text>
</comment>
<evidence type="ECO:0000313" key="12">
    <source>
        <dbReference type="EMBL" id="GEN84618.1"/>
    </source>
</evidence>
<evidence type="ECO:0000256" key="6">
    <source>
        <dbReference type="ARBA" id="ARBA00022741"/>
    </source>
</evidence>
<dbReference type="PIRSF" id="PIRSF000513">
    <property type="entry name" value="Thz_kinase"/>
    <property type="match status" value="1"/>
</dbReference>
<feature type="binding site" evidence="11">
    <location>
        <position position="119"/>
    </location>
    <ligand>
        <name>ATP</name>
        <dbReference type="ChEBI" id="CHEBI:30616"/>
    </ligand>
</feature>
<keyword evidence="8 11" id="KW-0067">ATP-binding</keyword>
<protein>
    <recommendedName>
        <fullName evidence="11">Hydroxyethylthiazole kinase</fullName>
        <ecNumber evidence="11">2.7.1.50</ecNumber>
    </recommendedName>
    <alternativeName>
        <fullName evidence="11">4-methyl-5-beta-hydroxyethylthiazole kinase</fullName>
        <shortName evidence="11">TH kinase</shortName>
        <shortName evidence="11">Thz kinase</shortName>
    </alternativeName>
</protein>
<sequence>MIGRSSLLDELRQQNPLVHCITNSVVANFQANGLLALGASPIMADAIEEAAEVTAFSSSILLNTGTLNSSTVESMMAAGKSANVNGRPLVLDPVGAGATAFRKNTVVKLLAELDITLIRGNAGEIAAIAGVEWEAKGVDAGDGKANIVEAAKDVARSNRCFVAVTGETDIVTDGEQIIRITGGHPLMTRVTGMGCLLSAVSAAFLAVSPKSLEAVAHSLAFYKKAGEVAAEQASGPGDFVVHFLNALYRLDDEAIDIGQMLLEGVVK</sequence>
<dbReference type="OrthoDB" id="9778146at2"/>
<keyword evidence="4 11" id="KW-0808">Transferase</keyword>
<feature type="binding site" evidence="11">
    <location>
        <position position="43"/>
    </location>
    <ligand>
        <name>substrate</name>
    </ligand>
</feature>
<comment type="catalytic activity">
    <reaction evidence="1 11">
        <text>5-(2-hydroxyethyl)-4-methylthiazole + ATP = 4-methyl-5-(2-phosphooxyethyl)-thiazole + ADP + H(+)</text>
        <dbReference type="Rhea" id="RHEA:24212"/>
        <dbReference type="ChEBI" id="CHEBI:15378"/>
        <dbReference type="ChEBI" id="CHEBI:17957"/>
        <dbReference type="ChEBI" id="CHEBI:30616"/>
        <dbReference type="ChEBI" id="CHEBI:58296"/>
        <dbReference type="ChEBI" id="CHEBI:456216"/>
        <dbReference type="EC" id="2.7.1.50"/>
    </reaction>
</comment>
<feature type="binding site" evidence="11">
    <location>
        <position position="192"/>
    </location>
    <ligand>
        <name>substrate</name>
    </ligand>
</feature>